<dbReference type="Proteomes" id="UP000176445">
    <property type="component" value="Unassembled WGS sequence"/>
</dbReference>
<dbReference type="InterPro" id="IPR025714">
    <property type="entry name" value="Methyltranfer_dom"/>
</dbReference>
<dbReference type="Pfam" id="PF13847">
    <property type="entry name" value="Methyltransf_31"/>
    <property type="match status" value="1"/>
</dbReference>
<dbReference type="CDD" id="cd02440">
    <property type="entry name" value="AdoMet_MTases"/>
    <property type="match status" value="1"/>
</dbReference>
<dbReference type="Gene3D" id="3.40.50.150">
    <property type="entry name" value="Vaccinia Virus protein VP39"/>
    <property type="match status" value="1"/>
</dbReference>
<evidence type="ECO:0000313" key="3">
    <source>
        <dbReference type="Proteomes" id="UP000176445"/>
    </source>
</evidence>
<gene>
    <name evidence="2" type="ORF">A2704_00640</name>
</gene>
<dbReference type="SUPFAM" id="SSF53335">
    <property type="entry name" value="S-adenosyl-L-methionine-dependent methyltransferases"/>
    <property type="match status" value="1"/>
</dbReference>
<dbReference type="PANTHER" id="PTHR45128:SF1">
    <property type="entry name" value="S-ADENOSYLMETHIONINE-DEPENDENT METHYLTRANSFERASE RV2258C"/>
    <property type="match status" value="1"/>
</dbReference>
<dbReference type="AlphaFoldDB" id="A0A1F6CS92"/>
<protein>
    <recommendedName>
        <fullName evidence="1">Methyltransferase domain-containing protein</fullName>
    </recommendedName>
</protein>
<dbReference type="InterPro" id="IPR029063">
    <property type="entry name" value="SAM-dependent_MTases_sf"/>
</dbReference>
<dbReference type="PANTHER" id="PTHR45128">
    <property type="entry name" value="METHYLTRANSFERASE TYPE 11"/>
    <property type="match status" value="1"/>
</dbReference>
<proteinExistence type="predicted"/>
<evidence type="ECO:0000313" key="2">
    <source>
        <dbReference type="EMBL" id="OGG51995.1"/>
    </source>
</evidence>
<dbReference type="EMBL" id="MFKW01000007">
    <property type="protein sequence ID" value="OGG51995.1"/>
    <property type="molecule type" value="Genomic_DNA"/>
</dbReference>
<sequence length="190" mass="20896">MPTQTPLKTEGFAHPRRNVAALGVEPGMNVADFGSGSGVYVLHIAEALENSGRVYAIDVQRDLLQRVKNEAHRRGFKNVDVIWTDLEHAGSSKLADRTLDLVLISNLLFQIENKAAVLSEAWRILKPTGRLAIIDWSESFGGMGPQKSDVVGKEAALKLARENGFELLREFPAGAHHYGMIVKLVPTKRS</sequence>
<name>A0A1F6CS92_9BACT</name>
<evidence type="ECO:0000259" key="1">
    <source>
        <dbReference type="Pfam" id="PF13847"/>
    </source>
</evidence>
<feature type="domain" description="Methyltransferase" evidence="1">
    <location>
        <begin position="26"/>
        <end position="137"/>
    </location>
</feature>
<dbReference type="InterPro" id="IPR053173">
    <property type="entry name" value="SAM-binding_MTase"/>
</dbReference>
<reference evidence="2 3" key="1">
    <citation type="journal article" date="2016" name="Nat. Commun.">
        <title>Thousands of microbial genomes shed light on interconnected biogeochemical processes in an aquifer system.</title>
        <authorList>
            <person name="Anantharaman K."/>
            <person name="Brown C.T."/>
            <person name="Hug L.A."/>
            <person name="Sharon I."/>
            <person name="Castelle C.J."/>
            <person name="Probst A.J."/>
            <person name="Thomas B.C."/>
            <person name="Singh A."/>
            <person name="Wilkins M.J."/>
            <person name="Karaoz U."/>
            <person name="Brodie E.L."/>
            <person name="Williams K.H."/>
            <person name="Hubbard S.S."/>
            <person name="Banfield J.F."/>
        </authorList>
    </citation>
    <scope>NUCLEOTIDE SEQUENCE [LARGE SCALE GENOMIC DNA]</scope>
</reference>
<organism evidence="2 3">
    <name type="scientific">Candidatus Kaiserbacteria bacterium RIFCSPHIGHO2_01_FULL_54_36b</name>
    <dbReference type="NCBI Taxonomy" id="1798483"/>
    <lineage>
        <taxon>Bacteria</taxon>
        <taxon>Candidatus Kaiseribacteriota</taxon>
    </lineage>
</organism>
<comment type="caution">
    <text evidence="2">The sequence shown here is derived from an EMBL/GenBank/DDBJ whole genome shotgun (WGS) entry which is preliminary data.</text>
</comment>
<accession>A0A1F6CS92</accession>